<sequence>MPTTRSTHRRRPLMALPCLAALLAGASSQAAVLLSDFDLGGSLETTTAWHDFTFEGNPSRTPIAGTGTITISPTAFQGTFGFYSFTSDYAVTATQTASFDIASVVWQIECSPNPDLAWPYDGGPFLTVVTESGSEVLAPVAFRSGDSEFRDNFGPEPILYTAFAWQWNLSSIDETIASITLTAPIPVHTSVTASQIEVANSFLQVVPEPSAVLLSFAALPLLARRRRTTV</sequence>
<dbReference type="EMBL" id="JAPDDT010000004">
    <property type="protein sequence ID" value="MCW1923487.1"/>
    <property type="molecule type" value="Genomic_DNA"/>
</dbReference>
<dbReference type="Proteomes" id="UP001320876">
    <property type="component" value="Unassembled WGS sequence"/>
</dbReference>
<reference evidence="2 3" key="1">
    <citation type="submission" date="2022-10" db="EMBL/GenBank/DDBJ databases">
        <title>Luteolibacter arcticus strain CCTCC AB 2014275, whole genome shotgun sequencing project.</title>
        <authorList>
            <person name="Zhao G."/>
            <person name="Shen L."/>
        </authorList>
    </citation>
    <scope>NUCLEOTIDE SEQUENCE [LARGE SCALE GENOMIC DNA]</scope>
    <source>
        <strain evidence="2 3">CCTCC AB 2014275</strain>
    </source>
</reference>
<evidence type="ECO:0000313" key="3">
    <source>
        <dbReference type="Proteomes" id="UP001320876"/>
    </source>
</evidence>
<feature type="signal peptide" evidence="1">
    <location>
        <begin position="1"/>
        <end position="30"/>
    </location>
</feature>
<evidence type="ECO:0008006" key="4">
    <source>
        <dbReference type="Google" id="ProtNLM"/>
    </source>
</evidence>
<keyword evidence="1" id="KW-0732">Signal</keyword>
<gene>
    <name evidence="2" type="ORF">OKA05_13060</name>
</gene>
<name>A0ABT3GIZ0_9BACT</name>
<feature type="chain" id="PRO_5046192286" description="PEP-CTERM sorting domain-containing protein" evidence="1">
    <location>
        <begin position="31"/>
        <end position="230"/>
    </location>
</feature>
<evidence type="ECO:0000256" key="1">
    <source>
        <dbReference type="SAM" id="SignalP"/>
    </source>
</evidence>
<keyword evidence="3" id="KW-1185">Reference proteome</keyword>
<organism evidence="2 3">
    <name type="scientific">Luteolibacter arcticus</name>
    <dbReference type="NCBI Taxonomy" id="1581411"/>
    <lineage>
        <taxon>Bacteria</taxon>
        <taxon>Pseudomonadati</taxon>
        <taxon>Verrucomicrobiota</taxon>
        <taxon>Verrucomicrobiia</taxon>
        <taxon>Verrucomicrobiales</taxon>
        <taxon>Verrucomicrobiaceae</taxon>
        <taxon>Luteolibacter</taxon>
    </lineage>
</organism>
<dbReference type="RefSeq" id="WP_264487592.1">
    <property type="nucleotide sequence ID" value="NZ_JAPDDT010000004.1"/>
</dbReference>
<evidence type="ECO:0000313" key="2">
    <source>
        <dbReference type="EMBL" id="MCW1923487.1"/>
    </source>
</evidence>
<accession>A0ABT3GIZ0</accession>
<comment type="caution">
    <text evidence="2">The sequence shown here is derived from an EMBL/GenBank/DDBJ whole genome shotgun (WGS) entry which is preliminary data.</text>
</comment>
<protein>
    <recommendedName>
        <fullName evidence="4">PEP-CTERM sorting domain-containing protein</fullName>
    </recommendedName>
</protein>
<proteinExistence type="predicted"/>